<evidence type="ECO:0000313" key="1">
    <source>
        <dbReference type="EMBL" id="MCY6484311.1"/>
    </source>
</evidence>
<protein>
    <submittedName>
        <fullName evidence="1">Beta-alanyl-CoA:ammonia lyase</fullName>
    </submittedName>
</protein>
<dbReference type="CDD" id="cd03440">
    <property type="entry name" value="hot_dog"/>
    <property type="match status" value="1"/>
</dbReference>
<proteinExistence type="predicted"/>
<evidence type="ECO:0000313" key="2">
    <source>
        <dbReference type="Proteomes" id="UP001078443"/>
    </source>
</evidence>
<dbReference type="Proteomes" id="UP001078443">
    <property type="component" value="Unassembled WGS sequence"/>
</dbReference>
<organism evidence="1 2">
    <name type="scientific">Clostridium aestuarii</name>
    <dbReference type="NCBI Taxonomy" id="338193"/>
    <lineage>
        <taxon>Bacteria</taxon>
        <taxon>Bacillati</taxon>
        <taxon>Bacillota</taxon>
        <taxon>Clostridia</taxon>
        <taxon>Eubacteriales</taxon>
        <taxon>Clostridiaceae</taxon>
        <taxon>Clostridium</taxon>
    </lineage>
</organism>
<reference evidence="1" key="1">
    <citation type="submission" date="2022-12" db="EMBL/GenBank/DDBJ databases">
        <authorList>
            <person name="Wang J."/>
        </authorList>
    </citation>
    <scope>NUCLEOTIDE SEQUENCE</scope>
    <source>
        <strain evidence="1">HY-45-18</strain>
    </source>
</reference>
<accession>A0ABT4CZ97</accession>
<dbReference type="SUPFAM" id="SSF54637">
    <property type="entry name" value="Thioesterase/thiol ester dehydrase-isomerase"/>
    <property type="match status" value="1"/>
</dbReference>
<dbReference type="RefSeq" id="WP_268040584.1">
    <property type="nucleotide sequence ID" value="NZ_JAPQER010000002.1"/>
</dbReference>
<dbReference type="InterPro" id="IPR029069">
    <property type="entry name" value="HotDog_dom_sf"/>
</dbReference>
<comment type="caution">
    <text evidence="1">The sequence shown here is derived from an EMBL/GenBank/DDBJ whole genome shotgun (WGS) entry which is preliminary data.</text>
</comment>
<dbReference type="Gene3D" id="3.10.129.10">
    <property type="entry name" value="Hotdog Thioesterase"/>
    <property type="match status" value="1"/>
</dbReference>
<keyword evidence="2" id="KW-1185">Reference proteome</keyword>
<keyword evidence="1" id="KW-0456">Lyase</keyword>
<gene>
    <name evidence="1" type="ORF">OW763_08070</name>
</gene>
<dbReference type="GO" id="GO:0016829">
    <property type="term" value="F:lyase activity"/>
    <property type="evidence" value="ECO:0007669"/>
    <property type="project" value="UniProtKB-KW"/>
</dbReference>
<sequence>MVRESVLRYRMNGGHYLGGVVQPNIHLDIYGDVGTELCVLQDGDESLFAGYEDVEFLAPVYEGDYIECRGKIVKLGNSSRRCEFKTYKVATSSRRNGKPEAAENDMDILEPPVLVAKGIGTLIVKKPCQRGVQAEGVVKNKWD</sequence>
<dbReference type="EMBL" id="JAPQER010000002">
    <property type="protein sequence ID" value="MCY6484311.1"/>
    <property type="molecule type" value="Genomic_DNA"/>
</dbReference>
<name>A0ABT4CZ97_9CLOT</name>